<dbReference type="Gene3D" id="3.40.630.10">
    <property type="entry name" value="Zn peptidases"/>
    <property type="match status" value="1"/>
</dbReference>
<comment type="caution">
    <text evidence="2">The sequence shown here is derived from an EMBL/GenBank/DDBJ whole genome shotgun (WGS) entry which is preliminary data.</text>
</comment>
<dbReference type="OrthoDB" id="8441064at2"/>
<dbReference type="EMBL" id="SACN01000003">
    <property type="protein sequence ID" value="RVT90308.1"/>
    <property type="molecule type" value="Genomic_DNA"/>
</dbReference>
<feature type="domain" description="Peptidase M28" evidence="1">
    <location>
        <begin position="63"/>
        <end position="195"/>
    </location>
</feature>
<organism evidence="2 3">
    <name type="scientific">Sphingomonas crocodyli</name>
    <dbReference type="NCBI Taxonomy" id="1979270"/>
    <lineage>
        <taxon>Bacteria</taxon>
        <taxon>Pseudomonadati</taxon>
        <taxon>Pseudomonadota</taxon>
        <taxon>Alphaproteobacteria</taxon>
        <taxon>Sphingomonadales</taxon>
        <taxon>Sphingomonadaceae</taxon>
        <taxon>Sphingomonas</taxon>
    </lineage>
</organism>
<proteinExistence type="predicted"/>
<keyword evidence="3" id="KW-1185">Reference proteome</keyword>
<evidence type="ECO:0000313" key="2">
    <source>
        <dbReference type="EMBL" id="RVT90308.1"/>
    </source>
</evidence>
<reference evidence="2 3" key="1">
    <citation type="submission" date="2019-01" db="EMBL/GenBank/DDBJ databases">
        <authorList>
            <person name="Chen W.-M."/>
        </authorList>
    </citation>
    <scope>NUCLEOTIDE SEQUENCE [LARGE SCALE GENOMIC DNA]</scope>
    <source>
        <strain evidence="2 3">CCP-7</strain>
    </source>
</reference>
<gene>
    <name evidence="2" type="ORF">EOD43_18735</name>
</gene>
<dbReference type="InterPro" id="IPR007484">
    <property type="entry name" value="Peptidase_M28"/>
</dbReference>
<evidence type="ECO:0000259" key="1">
    <source>
        <dbReference type="Pfam" id="PF04389"/>
    </source>
</evidence>
<sequence>MREYDRMANSDVAGRQGLLEILSWARPHDSAVERAFCREYLDPVPGMISDGFGNRIVTIGTRPRVLWSCHIDTVAARGRQQDVKIDAHGIVSLCKGKPGMSLGADDGAGLWIMLNMIAAGRPGLYVFHRGEERGCLGSRWIRRNTPGLLRDIDAAIAFDRAGREDVITHQSYGRTCSDAFAISLAGALNRLNPNFRYAPDDSGVFTDTNEYADLVPECTNLSVGYRGQHGPTETLDIRHCEKLLAAMLRLDPARLVIERDPTIREAENWGYYDRARSDLGNFADAVADHPLLAARMLEECGVAYEDFQLMAWDEDMDDSSGYRPLAAS</sequence>
<evidence type="ECO:0000313" key="3">
    <source>
        <dbReference type="Proteomes" id="UP000282971"/>
    </source>
</evidence>
<dbReference type="AlphaFoldDB" id="A0A437LY12"/>
<dbReference type="SUPFAM" id="SSF53187">
    <property type="entry name" value="Zn-dependent exopeptidases"/>
    <property type="match status" value="1"/>
</dbReference>
<dbReference type="Proteomes" id="UP000282971">
    <property type="component" value="Unassembled WGS sequence"/>
</dbReference>
<accession>A0A437LY12</accession>
<name>A0A437LY12_9SPHN</name>
<dbReference type="Pfam" id="PF04389">
    <property type="entry name" value="Peptidase_M28"/>
    <property type="match status" value="1"/>
</dbReference>
<protein>
    <submittedName>
        <fullName evidence="2">M28 family peptidase</fullName>
    </submittedName>
</protein>